<dbReference type="GO" id="GO:0008670">
    <property type="term" value="F:2,4-dienoyl-CoA reductase (NADPH) activity"/>
    <property type="evidence" value="ECO:0007669"/>
    <property type="project" value="TreeGrafter"/>
</dbReference>
<evidence type="ECO:0000256" key="1">
    <source>
        <dbReference type="ARBA" id="ARBA00023002"/>
    </source>
</evidence>
<dbReference type="InterPro" id="IPR036291">
    <property type="entry name" value="NAD(P)-bd_dom_sf"/>
</dbReference>
<dbReference type="PANTHER" id="PTHR43658">
    <property type="entry name" value="SHORT-CHAIN DEHYDROGENASE/REDUCTASE"/>
    <property type="match status" value="1"/>
</dbReference>
<evidence type="ECO:0008006" key="4">
    <source>
        <dbReference type="Google" id="ProtNLM"/>
    </source>
</evidence>
<dbReference type="SUPFAM" id="SSF51735">
    <property type="entry name" value="NAD(P)-binding Rossmann-fold domains"/>
    <property type="match status" value="1"/>
</dbReference>
<dbReference type="GO" id="GO:0006635">
    <property type="term" value="P:fatty acid beta-oxidation"/>
    <property type="evidence" value="ECO:0007669"/>
    <property type="project" value="TreeGrafter"/>
</dbReference>
<dbReference type="GeneID" id="30154627"/>
<dbReference type="EMBL" id="AWGJ01000005">
    <property type="protein sequence ID" value="ODN79307.1"/>
    <property type="molecule type" value="Genomic_DNA"/>
</dbReference>
<dbReference type="PANTHER" id="PTHR43658:SF8">
    <property type="entry name" value="17-BETA-HYDROXYSTEROID DEHYDROGENASE 14-RELATED"/>
    <property type="match status" value="1"/>
</dbReference>
<keyword evidence="1" id="KW-0560">Oxidoreductase</keyword>
<dbReference type="RefSeq" id="XP_018994154.1">
    <property type="nucleotide sequence ID" value="XM_019137128.1"/>
</dbReference>
<proteinExistence type="predicted"/>
<evidence type="ECO:0000313" key="3">
    <source>
        <dbReference type="Proteomes" id="UP000094065"/>
    </source>
</evidence>
<dbReference type="GO" id="GO:0005739">
    <property type="term" value="C:mitochondrion"/>
    <property type="evidence" value="ECO:0007669"/>
    <property type="project" value="TreeGrafter"/>
</dbReference>
<dbReference type="OrthoDB" id="1274115at2759"/>
<dbReference type="STRING" id="1295533.A0A1E3HSJ7"/>
<dbReference type="Gene3D" id="3.40.50.720">
    <property type="entry name" value="NAD(P)-binding Rossmann-like Domain"/>
    <property type="match status" value="1"/>
</dbReference>
<gene>
    <name evidence="2" type="ORF">L202_03318</name>
</gene>
<organism evidence="2 3">
    <name type="scientific">Cryptococcus amylolentus CBS 6039</name>
    <dbReference type="NCBI Taxonomy" id="1295533"/>
    <lineage>
        <taxon>Eukaryota</taxon>
        <taxon>Fungi</taxon>
        <taxon>Dikarya</taxon>
        <taxon>Basidiomycota</taxon>
        <taxon>Agaricomycotina</taxon>
        <taxon>Tremellomycetes</taxon>
        <taxon>Tremellales</taxon>
        <taxon>Cryptococcaceae</taxon>
        <taxon>Cryptococcus</taxon>
    </lineage>
</organism>
<dbReference type="InterPro" id="IPR002347">
    <property type="entry name" value="SDR_fam"/>
</dbReference>
<keyword evidence="3" id="KW-1185">Reference proteome</keyword>
<dbReference type="AlphaFoldDB" id="A0A1E3HSJ7"/>
<dbReference type="PRINTS" id="PR00081">
    <property type="entry name" value="GDHRDH"/>
</dbReference>
<dbReference type="Pfam" id="PF13561">
    <property type="entry name" value="adh_short_C2"/>
    <property type="match status" value="1"/>
</dbReference>
<accession>A0A1E3HSJ7</accession>
<reference evidence="2 3" key="1">
    <citation type="submission" date="2016-06" db="EMBL/GenBank/DDBJ databases">
        <title>Evolution of pathogenesis and genome organization in the Tremellales.</title>
        <authorList>
            <person name="Cuomo C."/>
            <person name="Litvintseva A."/>
            <person name="Heitman J."/>
            <person name="Chen Y."/>
            <person name="Sun S."/>
            <person name="Springer D."/>
            <person name="Dromer F."/>
            <person name="Young S."/>
            <person name="Zeng Q."/>
            <person name="Chapman S."/>
            <person name="Gujja S."/>
            <person name="Saif S."/>
            <person name="Birren B."/>
        </authorList>
    </citation>
    <scope>NUCLEOTIDE SEQUENCE [LARGE SCALE GENOMIC DNA]</scope>
    <source>
        <strain evidence="2 3">CBS 6039</strain>
    </source>
</reference>
<comment type="caution">
    <text evidence="2">The sequence shown here is derived from an EMBL/GenBank/DDBJ whole genome shotgun (WGS) entry which is preliminary data.</text>
</comment>
<dbReference type="Proteomes" id="UP000094065">
    <property type="component" value="Unassembled WGS sequence"/>
</dbReference>
<sequence length="283" mass="30245">MKIEGKAFVVTGGIGTIGAATAKIIAEKGGYPVIFDVLEPAVGEAMIKELPNGDKYCYQRTDVSNKESIQTAIKEALQKIPKGSLAGAAHCAGIAPGRPWTNTMSDKIDDFEKLLKINTYGTFALNAVVADAISSQYPPLDLFHDRVKEERGSIVNIASVVAFDPPARCLTYGPSKTAVLGITSAAADYLAPAGIRVNSVSPAMVSSPLLIQGGRLPYFEEEINANMMFPRRITEASEIAAAILFLIENQMMNAFHLKVDAGWKNVSSWAGGADPRARSVVLE</sequence>
<evidence type="ECO:0000313" key="2">
    <source>
        <dbReference type="EMBL" id="ODN79307.1"/>
    </source>
</evidence>
<name>A0A1E3HSJ7_9TREE</name>
<protein>
    <recommendedName>
        <fullName evidence="4">3-hydroxyacyl-CoA dehydrogenase type-2</fullName>
    </recommendedName>
</protein>